<dbReference type="SUPFAM" id="SSF57667">
    <property type="entry name" value="beta-beta-alpha zinc fingers"/>
    <property type="match status" value="1"/>
</dbReference>
<dbReference type="GO" id="GO:0003677">
    <property type="term" value="F:DNA binding"/>
    <property type="evidence" value="ECO:0007669"/>
    <property type="project" value="UniProtKB-KW"/>
</dbReference>
<keyword evidence="2" id="KW-0479">Metal-binding</keyword>
<evidence type="ECO:0000313" key="11">
    <source>
        <dbReference type="Proteomes" id="UP001431783"/>
    </source>
</evidence>
<keyword evidence="11" id="KW-1185">Reference proteome</keyword>
<dbReference type="SMART" id="SM00355">
    <property type="entry name" value="ZnF_C2H2"/>
    <property type="match status" value="3"/>
</dbReference>
<gene>
    <name evidence="10" type="ORF">WA026_012798</name>
</gene>
<keyword evidence="3" id="KW-0677">Repeat</keyword>
<feature type="domain" description="C2H2-type" evidence="9">
    <location>
        <begin position="86"/>
        <end position="113"/>
    </location>
</feature>
<dbReference type="EMBL" id="JARQZJ010000036">
    <property type="protein sequence ID" value="KAK9876486.1"/>
    <property type="molecule type" value="Genomic_DNA"/>
</dbReference>
<dbReference type="InterPro" id="IPR036236">
    <property type="entry name" value="Znf_C2H2_sf"/>
</dbReference>
<evidence type="ECO:0000256" key="8">
    <source>
        <dbReference type="PROSITE-ProRule" id="PRU00042"/>
    </source>
</evidence>
<dbReference type="PROSITE" id="PS50157">
    <property type="entry name" value="ZINC_FINGER_C2H2_2"/>
    <property type="match status" value="1"/>
</dbReference>
<accession>A0AAW1U780</accession>
<evidence type="ECO:0000256" key="7">
    <source>
        <dbReference type="ARBA" id="ARBA00023242"/>
    </source>
</evidence>
<keyword evidence="4 8" id="KW-0863">Zinc-finger</keyword>
<dbReference type="InterPro" id="IPR013087">
    <property type="entry name" value="Znf_C2H2_type"/>
</dbReference>
<dbReference type="AlphaFoldDB" id="A0AAW1U780"/>
<evidence type="ECO:0000256" key="1">
    <source>
        <dbReference type="ARBA" id="ARBA00004123"/>
    </source>
</evidence>
<evidence type="ECO:0000259" key="9">
    <source>
        <dbReference type="PROSITE" id="PS50157"/>
    </source>
</evidence>
<dbReference type="PANTHER" id="PTHR24392">
    <property type="entry name" value="ZINC FINGER PROTEIN"/>
    <property type="match status" value="1"/>
</dbReference>
<organism evidence="10 11">
    <name type="scientific">Henosepilachna vigintioctopunctata</name>
    <dbReference type="NCBI Taxonomy" id="420089"/>
    <lineage>
        <taxon>Eukaryota</taxon>
        <taxon>Metazoa</taxon>
        <taxon>Ecdysozoa</taxon>
        <taxon>Arthropoda</taxon>
        <taxon>Hexapoda</taxon>
        <taxon>Insecta</taxon>
        <taxon>Pterygota</taxon>
        <taxon>Neoptera</taxon>
        <taxon>Endopterygota</taxon>
        <taxon>Coleoptera</taxon>
        <taxon>Polyphaga</taxon>
        <taxon>Cucujiformia</taxon>
        <taxon>Coccinelloidea</taxon>
        <taxon>Coccinellidae</taxon>
        <taxon>Epilachninae</taxon>
        <taxon>Epilachnini</taxon>
        <taxon>Henosepilachna</taxon>
    </lineage>
</organism>
<comment type="caution">
    <text evidence="10">The sequence shown here is derived from an EMBL/GenBank/DDBJ whole genome shotgun (WGS) entry which is preliminary data.</text>
</comment>
<proteinExistence type="predicted"/>
<protein>
    <recommendedName>
        <fullName evidence="9">C2H2-type domain-containing protein</fullName>
    </recommendedName>
</protein>
<dbReference type="GO" id="GO:0005634">
    <property type="term" value="C:nucleus"/>
    <property type="evidence" value="ECO:0007669"/>
    <property type="project" value="UniProtKB-SubCell"/>
</dbReference>
<sequence>MHLFIQLRVVNRHEAAKHASQKVYPCNKCPYVTTLAQTLKRHQERYCKNKNSNVFTYVCVHCNFKAEDLSTLEDHTLLTHPKKEILFCNICEFSTTESADLTEHAQAHLKNEPFGSDN</sequence>
<keyword evidence="5" id="KW-0862">Zinc</keyword>
<evidence type="ECO:0000256" key="5">
    <source>
        <dbReference type="ARBA" id="ARBA00022833"/>
    </source>
</evidence>
<evidence type="ECO:0000256" key="6">
    <source>
        <dbReference type="ARBA" id="ARBA00023125"/>
    </source>
</evidence>
<evidence type="ECO:0000313" key="10">
    <source>
        <dbReference type="EMBL" id="KAK9876486.1"/>
    </source>
</evidence>
<comment type="subcellular location">
    <subcellularLocation>
        <location evidence="1">Nucleus</location>
    </subcellularLocation>
</comment>
<name>A0AAW1U780_9CUCU</name>
<keyword evidence="7" id="KW-0539">Nucleus</keyword>
<keyword evidence="6" id="KW-0238">DNA-binding</keyword>
<dbReference type="GO" id="GO:0008270">
    <property type="term" value="F:zinc ion binding"/>
    <property type="evidence" value="ECO:0007669"/>
    <property type="project" value="UniProtKB-KW"/>
</dbReference>
<reference evidence="10 11" key="1">
    <citation type="submission" date="2023-03" db="EMBL/GenBank/DDBJ databases">
        <title>Genome insight into feeding habits of ladybird beetles.</title>
        <authorList>
            <person name="Li H.-S."/>
            <person name="Huang Y.-H."/>
            <person name="Pang H."/>
        </authorList>
    </citation>
    <scope>NUCLEOTIDE SEQUENCE [LARGE SCALE GENOMIC DNA]</scope>
    <source>
        <strain evidence="10">SYSU_2023b</strain>
        <tissue evidence="10">Whole body</tissue>
    </source>
</reference>
<evidence type="ECO:0000256" key="4">
    <source>
        <dbReference type="ARBA" id="ARBA00022771"/>
    </source>
</evidence>
<evidence type="ECO:0000256" key="3">
    <source>
        <dbReference type="ARBA" id="ARBA00022737"/>
    </source>
</evidence>
<evidence type="ECO:0000256" key="2">
    <source>
        <dbReference type="ARBA" id="ARBA00022723"/>
    </source>
</evidence>
<dbReference type="Proteomes" id="UP001431783">
    <property type="component" value="Unassembled WGS sequence"/>
</dbReference>
<dbReference type="Gene3D" id="3.30.160.60">
    <property type="entry name" value="Classic Zinc Finger"/>
    <property type="match status" value="2"/>
</dbReference>